<comment type="caution">
    <text evidence="2">The sequence shown here is derived from an EMBL/GenBank/DDBJ whole genome shotgun (WGS) entry which is preliminary data.</text>
</comment>
<keyword evidence="3" id="KW-1185">Reference proteome</keyword>
<evidence type="ECO:0000313" key="2">
    <source>
        <dbReference type="EMBL" id="TDD54583.1"/>
    </source>
</evidence>
<dbReference type="RefSeq" id="WP_132609198.1">
    <property type="nucleotide sequence ID" value="NZ_SMKQ01000008.1"/>
</dbReference>
<organism evidence="2 3">
    <name type="scientific">Nonomuraea terrae</name>
    <dbReference type="NCBI Taxonomy" id="2530383"/>
    <lineage>
        <taxon>Bacteria</taxon>
        <taxon>Bacillati</taxon>
        <taxon>Actinomycetota</taxon>
        <taxon>Actinomycetes</taxon>
        <taxon>Streptosporangiales</taxon>
        <taxon>Streptosporangiaceae</taxon>
        <taxon>Nonomuraea</taxon>
    </lineage>
</organism>
<dbReference type="Proteomes" id="UP000295302">
    <property type="component" value="Unassembled WGS sequence"/>
</dbReference>
<feature type="region of interest" description="Disordered" evidence="1">
    <location>
        <begin position="1"/>
        <end position="85"/>
    </location>
</feature>
<dbReference type="AlphaFoldDB" id="A0A4R4Z8P7"/>
<gene>
    <name evidence="2" type="ORF">E1286_05175</name>
</gene>
<reference evidence="2 3" key="1">
    <citation type="submission" date="2019-03" db="EMBL/GenBank/DDBJ databases">
        <title>Draft genome sequences of novel Actinobacteria.</title>
        <authorList>
            <person name="Sahin N."/>
            <person name="Ay H."/>
            <person name="Saygin H."/>
        </authorList>
    </citation>
    <scope>NUCLEOTIDE SEQUENCE [LARGE SCALE GENOMIC DNA]</scope>
    <source>
        <strain evidence="2 3">CH32</strain>
    </source>
</reference>
<evidence type="ECO:0000313" key="3">
    <source>
        <dbReference type="Proteomes" id="UP000295302"/>
    </source>
</evidence>
<accession>A0A4R4Z8P7</accession>
<proteinExistence type="predicted"/>
<protein>
    <submittedName>
        <fullName evidence="2">Uncharacterized protein</fullName>
    </submittedName>
</protein>
<dbReference type="EMBL" id="SMKQ01000008">
    <property type="protein sequence ID" value="TDD54583.1"/>
    <property type="molecule type" value="Genomic_DNA"/>
</dbReference>
<evidence type="ECO:0000256" key="1">
    <source>
        <dbReference type="SAM" id="MobiDB-lite"/>
    </source>
</evidence>
<dbReference type="OrthoDB" id="7605636at2"/>
<sequence length="116" mass="12508">MARLTTTVYVVDPDGRQRPFGPGVDLPEWAVTQISNPDVWDGDLPEHLNASDEKDEDQGPDNGQQPEPELQEPPRGGSGSGKEAWAAYAAARGVEVDADASRDDIIDLLAERGLID</sequence>
<name>A0A4R4Z8P7_9ACTN</name>